<reference evidence="6 7" key="1">
    <citation type="submission" date="2019-03" db="EMBL/GenBank/DDBJ databases">
        <title>Sequencing the genomes of 1000 actinobacteria strains.</title>
        <authorList>
            <person name="Klenk H.-P."/>
        </authorList>
    </citation>
    <scope>NUCLEOTIDE SEQUENCE [LARGE SCALE GENOMIC DNA]</scope>
    <source>
        <strain evidence="6 7">DSM 44969</strain>
    </source>
</reference>
<dbReference type="Pfam" id="PF17754">
    <property type="entry name" value="TetR_C_14"/>
    <property type="match status" value="1"/>
</dbReference>
<dbReference type="Gene3D" id="1.10.10.60">
    <property type="entry name" value="Homeodomain-like"/>
    <property type="match status" value="1"/>
</dbReference>
<dbReference type="PANTHER" id="PTHR30055">
    <property type="entry name" value="HTH-TYPE TRANSCRIPTIONAL REGULATOR RUTR"/>
    <property type="match status" value="1"/>
</dbReference>
<sequence>MTTATRCAGQNGPVVVGRRERKKQATRAALSGAAVRLSLEHGVENVTAEQIADAADVSLRTFFNYFSGKEEAVVAGDAARGEVLVERFRSRPASESVLTALRVAVLAHVDDVTGDGRLDELRMMRRSPSLLPHQLAAYAAGERALAVAIAERTGDLPSGDPDAGESDEGRDVGLYPSLVAATTIAAVRVAMQRWTDDRDRHPLHDIVGEVFDRLAQGLDDRWRG</sequence>
<evidence type="ECO:0000256" key="3">
    <source>
        <dbReference type="ARBA" id="ARBA00023163"/>
    </source>
</evidence>
<evidence type="ECO:0000313" key="7">
    <source>
        <dbReference type="Proteomes" id="UP000295560"/>
    </source>
</evidence>
<dbReference type="AlphaFoldDB" id="A0A4R1HWZ8"/>
<organism evidence="6 7">
    <name type="scientific">Pseudonocardia endophytica</name>
    <dbReference type="NCBI Taxonomy" id="401976"/>
    <lineage>
        <taxon>Bacteria</taxon>
        <taxon>Bacillati</taxon>
        <taxon>Actinomycetota</taxon>
        <taxon>Actinomycetes</taxon>
        <taxon>Pseudonocardiales</taxon>
        <taxon>Pseudonocardiaceae</taxon>
        <taxon>Pseudonocardia</taxon>
    </lineage>
</organism>
<name>A0A4R1HWZ8_PSEEN</name>
<evidence type="ECO:0000256" key="1">
    <source>
        <dbReference type="ARBA" id="ARBA00023015"/>
    </source>
</evidence>
<dbReference type="Gene3D" id="1.10.357.10">
    <property type="entry name" value="Tetracycline Repressor, domain 2"/>
    <property type="match status" value="1"/>
</dbReference>
<proteinExistence type="predicted"/>
<dbReference type="InterPro" id="IPR023772">
    <property type="entry name" value="DNA-bd_HTH_TetR-type_CS"/>
</dbReference>
<dbReference type="OrthoDB" id="3296001at2"/>
<dbReference type="GO" id="GO:0000976">
    <property type="term" value="F:transcription cis-regulatory region binding"/>
    <property type="evidence" value="ECO:0007669"/>
    <property type="project" value="TreeGrafter"/>
</dbReference>
<feature type="domain" description="HTH tetR-type" evidence="5">
    <location>
        <begin position="24"/>
        <end position="84"/>
    </location>
</feature>
<dbReference type="SUPFAM" id="SSF46689">
    <property type="entry name" value="Homeodomain-like"/>
    <property type="match status" value="1"/>
</dbReference>
<keyword evidence="7" id="KW-1185">Reference proteome</keyword>
<protein>
    <submittedName>
        <fullName evidence="6">TetR family transcriptional regulator</fullName>
    </submittedName>
</protein>
<evidence type="ECO:0000256" key="2">
    <source>
        <dbReference type="ARBA" id="ARBA00023125"/>
    </source>
</evidence>
<accession>A0A4R1HWZ8</accession>
<dbReference type="InterPro" id="IPR050109">
    <property type="entry name" value="HTH-type_TetR-like_transc_reg"/>
</dbReference>
<evidence type="ECO:0000256" key="4">
    <source>
        <dbReference type="PROSITE-ProRule" id="PRU00335"/>
    </source>
</evidence>
<dbReference type="RefSeq" id="WP_132420992.1">
    <property type="nucleotide sequence ID" value="NZ_SMFZ01000001.1"/>
</dbReference>
<dbReference type="EMBL" id="SMFZ01000001">
    <property type="protein sequence ID" value="TCK24559.1"/>
    <property type="molecule type" value="Genomic_DNA"/>
</dbReference>
<dbReference type="PANTHER" id="PTHR30055:SF238">
    <property type="entry name" value="MYCOFACTOCIN BIOSYNTHESIS TRANSCRIPTIONAL REGULATOR MFTR-RELATED"/>
    <property type="match status" value="1"/>
</dbReference>
<dbReference type="Proteomes" id="UP000295560">
    <property type="component" value="Unassembled WGS sequence"/>
</dbReference>
<evidence type="ECO:0000259" key="5">
    <source>
        <dbReference type="PROSITE" id="PS50977"/>
    </source>
</evidence>
<dbReference type="InterPro" id="IPR001647">
    <property type="entry name" value="HTH_TetR"/>
</dbReference>
<dbReference type="GO" id="GO:0003700">
    <property type="term" value="F:DNA-binding transcription factor activity"/>
    <property type="evidence" value="ECO:0007669"/>
    <property type="project" value="TreeGrafter"/>
</dbReference>
<dbReference type="Pfam" id="PF00440">
    <property type="entry name" value="TetR_N"/>
    <property type="match status" value="1"/>
</dbReference>
<keyword evidence="1" id="KW-0805">Transcription regulation</keyword>
<keyword evidence="2 4" id="KW-0238">DNA-binding</keyword>
<dbReference type="InterPro" id="IPR041347">
    <property type="entry name" value="MftR_C"/>
</dbReference>
<keyword evidence="3" id="KW-0804">Transcription</keyword>
<dbReference type="InterPro" id="IPR009057">
    <property type="entry name" value="Homeodomain-like_sf"/>
</dbReference>
<gene>
    <name evidence="6" type="ORF">EV378_0333</name>
</gene>
<dbReference type="PROSITE" id="PS50977">
    <property type="entry name" value="HTH_TETR_2"/>
    <property type="match status" value="1"/>
</dbReference>
<comment type="caution">
    <text evidence="6">The sequence shown here is derived from an EMBL/GenBank/DDBJ whole genome shotgun (WGS) entry which is preliminary data.</text>
</comment>
<feature type="DNA-binding region" description="H-T-H motif" evidence="4">
    <location>
        <begin position="47"/>
        <end position="66"/>
    </location>
</feature>
<evidence type="ECO:0000313" key="6">
    <source>
        <dbReference type="EMBL" id="TCK24559.1"/>
    </source>
</evidence>
<dbReference type="PROSITE" id="PS01081">
    <property type="entry name" value="HTH_TETR_1"/>
    <property type="match status" value="1"/>
</dbReference>